<dbReference type="Proteomes" id="UP000182665">
    <property type="component" value="Unassembled WGS sequence"/>
</dbReference>
<organism evidence="1 2">
    <name type="scientific">Staphylococcus pasteuri</name>
    <dbReference type="NCBI Taxonomy" id="45972"/>
    <lineage>
        <taxon>Bacteria</taxon>
        <taxon>Bacillati</taxon>
        <taxon>Bacillota</taxon>
        <taxon>Bacilli</taxon>
        <taxon>Bacillales</taxon>
        <taxon>Staphylococcaceae</taxon>
        <taxon>Staphylococcus</taxon>
    </lineage>
</organism>
<gene>
    <name evidence="1" type="ORF">SAMN03097721_02157</name>
</gene>
<dbReference type="EMBL" id="FPKT01000007">
    <property type="protein sequence ID" value="SFZ78214.1"/>
    <property type="molecule type" value="Genomic_DNA"/>
</dbReference>
<proteinExistence type="predicted"/>
<protein>
    <recommendedName>
        <fullName evidence="3">Cell wall anchor protein</fullName>
    </recommendedName>
</protein>
<evidence type="ECO:0000313" key="1">
    <source>
        <dbReference type="EMBL" id="SFZ78214.1"/>
    </source>
</evidence>
<sequence>SLTITPQDNTDKMVVKYIDPNGQQKELIATKAEDKWSLNDKVKGINIDIINGVITITHDVVQNGSHVTIQATQGNSDPSEVTAKVSYKETAPKPPIIQLDKQKKLV</sequence>
<keyword evidence="2" id="KW-1185">Reference proteome</keyword>
<reference evidence="1 2" key="1">
    <citation type="submission" date="2016-11" db="EMBL/GenBank/DDBJ databases">
        <authorList>
            <person name="Varghese N."/>
            <person name="Submissions S."/>
        </authorList>
    </citation>
    <scope>NUCLEOTIDE SEQUENCE [LARGE SCALE GENOMIC DNA]</scope>
    <source>
        <strain evidence="1 2">NFIX07</strain>
    </source>
</reference>
<evidence type="ECO:0000313" key="2">
    <source>
        <dbReference type="Proteomes" id="UP000182665"/>
    </source>
</evidence>
<feature type="non-terminal residue" evidence="1">
    <location>
        <position position="1"/>
    </location>
</feature>
<comment type="caution">
    <text evidence="1">The sequence shown here is derived from an EMBL/GenBank/DDBJ whole genome shotgun (WGS) entry which is preliminary data.</text>
</comment>
<evidence type="ECO:0008006" key="3">
    <source>
        <dbReference type="Google" id="ProtNLM"/>
    </source>
</evidence>
<accession>A0ABY1H4F9</accession>
<name>A0ABY1H4F9_9STAP</name>